<evidence type="ECO:0000313" key="3">
    <source>
        <dbReference type="Proteomes" id="UP000502041"/>
    </source>
</evidence>
<evidence type="ECO:0000256" key="1">
    <source>
        <dbReference type="SAM" id="Phobius"/>
    </source>
</evidence>
<name>A0A6H2H7W9_9BURK</name>
<feature type="transmembrane region" description="Helical" evidence="1">
    <location>
        <begin position="90"/>
        <end position="111"/>
    </location>
</feature>
<feature type="transmembrane region" description="Helical" evidence="1">
    <location>
        <begin position="123"/>
        <end position="147"/>
    </location>
</feature>
<dbReference type="Proteomes" id="UP000502041">
    <property type="component" value="Chromosome"/>
</dbReference>
<protein>
    <recommendedName>
        <fullName evidence="4">Inner membrane protein YbcI</fullName>
    </recommendedName>
</protein>
<organism evidence="2 3">
    <name type="scientific">Polaromonas vacuolata</name>
    <dbReference type="NCBI Taxonomy" id="37448"/>
    <lineage>
        <taxon>Bacteria</taxon>
        <taxon>Pseudomonadati</taxon>
        <taxon>Pseudomonadota</taxon>
        <taxon>Betaproteobacteria</taxon>
        <taxon>Burkholderiales</taxon>
        <taxon>Comamonadaceae</taxon>
        <taxon>Polaromonas</taxon>
    </lineage>
</organism>
<dbReference type="EMBL" id="CP051461">
    <property type="protein sequence ID" value="QJC55969.1"/>
    <property type="molecule type" value="Genomic_DNA"/>
</dbReference>
<dbReference type="KEGG" id="pvac:HC248_01253"/>
<keyword evidence="1" id="KW-0472">Membrane</keyword>
<evidence type="ECO:0000313" key="2">
    <source>
        <dbReference type="EMBL" id="QJC55969.1"/>
    </source>
</evidence>
<accession>A0A6H2H7W9</accession>
<sequence>MDSLTQIALGSAVSVAVMGRKTALWKAALWGAIAGTLPDLDALIDHGDAILNMTRHRAETHSFFYLTLAAPLLAWGVAKLHGEMTLFKRWWLALWLVLITHPLLDTMTVYGTQLLMPFSNYPFQIGSIFIIDPLYTVPLIVGVVLALRLKDDRGIHYNATGLIFSTVYLMWSFAAQQHTTTLARTSLESKGLAEAALLVTPAPFNTLLWRVLAVTPTQYFEGHYSLLDPTKKIIWTSHDKGAELISQYDKEVSVARIKAFTHGFYRLSQTDGNLFVTDLRMGQEPAYTFNFNLGKPENLPNTVPQLMSQRPNLDTALPWLWRRMWGEVIASPR</sequence>
<reference evidence="2 3" key="1">
    <citation type="submission" date="2020-04" db="EMBL/GenBank/DDBJ databases">
        <title>Complete genome of a Psychrophilic, Marine, Gas Vacuolate Bacterium Polaromonas vacuolata KCTC 22033T.</title>
        <authorList>
            <person name="Hwang K."/>
            <person name="Kim K.M."/>
        </authorList>
    </citation>
    <scope>NUCLEOTIDE SEQUENCE [LARGE SCALE GENOMIC DNA]</scope>
    <source>
        <strain evidence="2 3">KCTC 22033</strain>
    </source>
</reference>
<gene>
    <name evidence="2" type="primary">yfhP</name>
    <name evidence="2" type="ORF">HC248_01253</name>
</gene>
<keyword evidence="1" id="KW-0812">Transmembrane</keyword>
<dbReference type="RefSeq" id="WP_168921750.1">
    <property type="nucleotide sequence ID" value="NZ_CP051461.1"/>
</dbReference>
<dbReference type="AlphaFoldDB" id="A0A6H2H7W9"/>
<dbReference type="InterPro" id="IPR007404">
    <property type="entry name" value="YdjM-like"/>
</dbReference>
<proteinExistence type="predicted"/>
<feature type="transmembrane region" description="Helical" evidence="1">
    <location>
        <begin position="154"/>
        <end position="174"/>
    </location>
</feature>
<dbReference type="PANTHER" id="PTHR40031:SF1">
    <property type="entry name" value="MEMBRANE-BOUND METAL-DEPENDENT HYDROLASE"/>
    <property type="match status" value="1"/>
</dbReference>
<dbReference type="PANTHER" id="PTHR40031">
    <property type="entry name" value="HYPOTHETICAL MEMBRANE SPANNING PROTEIN"/>
    <property type="match status" value="1"/>
</dbReference>
<dbReference type="Pfam" id="PF04307">
    <property type="entry name" value="YdjM"/>
    <property type="match status" value="1"/>
</dbReference>
<feature type="transmembrane region" description="Helical" evidence="1">
    <location>
        <begin position="62"/>
        <end position="78"/>
    </location>
</feature>
<keyword evidence="3" id="KW-1185">Reference proteome</keyword>
<evidence type="ECO:0008006" key="4">
    <source>
        <dbReference type="Google" id="ProtNLM"/>
    </source>
</evidence>
<dbReference type="InterPro" id="IPR053170">
    <property type="entry name" value="Transcription_regulator"/>
</dbReference>
<keyword evidence="1" id="KW-1133">Transmembrane helix</keyword>